<organism evidence="3 4">
    <name type="scientific">Streptomyces nanshensis</name>
    <dbReference type="NCBI Taxonomy" id="518642"/>
    <lineage>
        <taxon>Bacteria</taxon>
        <taxon>Bacillati</taxon>
        <taxon>Actinomycetota</taxon>
        <taxon>Actinomycetes</taxon>
        <taxon>Kitasatosporales</taxon>
        <taxon>Streptomycetaceae</taxon>
        <taxon>Streptomyces</taxon>
    </lineage>
</organism>
<feature type="transmembrane region" description="Helical" evidence="2">
    <location>
        <begin position="222"/>
        <end position="239"/>
    </location>
</feature>
<gene>
    <name evidence="3" type="ORF">AN221_43560</name>
</gene>
<dbReference type="EMBL" id="LJGZ01000114">
    <property type="protein sequence ID" value="OEV14707.1"/>
    <property type="molecule type" value="Genomic_DNA"/>
</dbReference>
<evidence type="ECO:0000313" key="3">
    <source>
        <dbReference type="EMBL" id="OEV14707.1"/>
    </source>
</evidence>
<feature type="transmembrane region" description="Helical" evidence="2">
    <location>
        <begin position="169"/>
        <end position="192"/>
    </location>
</feature>
<dbReference type="PATRIC" id="fig|518642.7.peg.8589"/>
<dbReference type="Proteomes" id="UP000175971">
    <property type="component" value="Unassembled WGS sequence"/>
</dbReference>
<reference evidence="3 4" key="1">
    <citation type="journal article" date="2016" name="Front. Microbiol.">
        <title>Comparative Genomics Analysis of Streptomyces Species Reveals Their Adaptation to the Marine Environment and Their Diversity at the Genomic Level.</title>
        <authorList>
            <person name="Tian X."/>
            <person name="Zhang Z."/>
            <person name="Yang T."/>
            <person name="Chen M."/>
            <person name="Li J."/>
            <person name="Chen F."/>
            <person name="Yang J."/>
            <person name="Li W."/>
            <person name="Zhang B."/>
            <person name="Zhang Z."/>
            <person name="Wu J."/>
            <person name="Zhang C."/>
            <person name="Long L."/>
            <person name="Xiao J."/>
        </authorList>
    </citation>
    <scope>NUCLEOTIDE SEQUENCE [LARGE SCALE GENOMIC DNA]</scope>
    <source>
        <strain evidence="3 4">SCSIO M10372</strain>
    </source>
</reference>
<proteinExistence type="predicted"/>
<dbReference type="OrthoDB" id="4333260at2"/>
<feature type="region of interest" description="Disordered" evidence="1">
    <location>
        <begin position="1"/>
        <end position="107"/>
    </location>
</feature>
<keyword evidence="2" id="KW-1133">Transmembrane helix</keyword>
<sequence>MSQPVQPPNQPQQPYPGGPVEGNPYAAAPTGTPYGEQPPAAPTGNPYGQQPPAGAPTGNPYGQQPPAGAPTGNPFAGQQGQPGQPGPDQQGQPGPFGGGAPFAPAPPAPPARNNLAVGVLVALGAAIVAGILYGVLLGSIEREFGYAAVGVGFLVGFAAGKLGGANPVVIAASAVFSVGGVYFGQLIGYAMVMADVAHVPFSEVFFDHFDAVTSIWKEEADFMRYLFLALGAIAAVGGVKKAS</sequence>
<accession>A0A1E7LES6</accession>
<keyword evidence="4" id="KW-1185">Reference proteome</keyword>
<protein>
    <submittedName>
        <fullName evidence="3">Uncharacterized protein</fullName>
    </submittedName>
</protein>
<feature type="transmembrane region" description="Helical" evidence="2">
    <location>
        <begin position="144"/>
        <end position="162"/>
    </location>
</feature>
<keyword evidence="2" id="KW-0812">Transmembrane</keyword>
<evidence type="ECO:0000313" key="4">
    <source>
        <dbReference type="Proteomes" id="UP000175971"/>
    </source>
</evidence>
<dbReference type="AlphaFoldDB" id="A0A1E7LES6"/>
<evidence type="ECO:0000256" key="2">
    <source>
        <dbReference type="SAM" id="Phobius"/>
    </source>
</evidence>
<feature type="compositionally biased region" description="Low complexity" evidence="1">
    <location>
        <begin position="74"/>
        <end position="93"/>
    </location>
</feature>
<feature type="transmembrane region" description="Helical" evidence="2">
    <location>
        <begin position="115"/>
        <end position="138"/>
    </location>
</feature>
<feature type="compositionally biased region" description="Pro residues" evidence="1">
    <location>
        <begin position="1"/>
        <end position="17"/>
    </location>
</feature>
<name>A0A1E7LES6_9ACTN</name>
<evidence type="ECO:0000256" key="1">
    <source>
        <dbReference type="SAM" id="MobiDB-lite"/>
    </source>
</evidence>
<keyword evidence="2" id="KW-0472">Membrane</keyword>
<comment type="caution">
    <text evidence="3">The sequence shown here is derived from an EMBL/GenBank/DDBJ whole genome shotgun (WGS) entry which is preliminary data.</text>
</comment>